<keyword evidence="2" id="KW-1185">Reference proteome</keyword>
<name>A0A8J3AKT1_9BURK</name>
<accession>A0A8J3AKT1</accession>
<dbReference type="EMBL" id="BMDI01000001">
    <property type="protein sequence ID" value="GGI16422.1"/>
    <property type="molecule type" value="Genomic_DNA"/>
</dbReference>
<sequence>MTDSDLELKVAKLELKPTDILVVESQRMLRPEDVERIQSYMAKAVPDGVKTMVLCAGLTLKVVSPSSEEHWC</sequence>
<protein>
    <submittedName>
        <fullName evidence="1">Uncharacterized protein</fullName>
    </submittedName>
</protein>
<dbReference type="RefSeq" id="WP_188379594.1">
    <property type="nucleotide sequence ID" value="NZ_BMDI01000001.1"/>
</dbReference>
<organism evidence="1 2">
    <name type="scientific">Oxalicibacterium faecigallinarum</name>
    <dbReference type="NCBI Taxonomy" id="573741"/>
    <lineage>
        <taxon>Bacteria</taxon>
        <taxon>Pseudomonadati</taxon>
        <taxon>Pseudomonadota</taxon>
        <taxon>Betaproteobacteria</taxon>
        <taxon>Burkholderiales</taxon>
        <taxon>Oxalobacteraceae</taxon>
        <taxon>Oxalicibacterium</taxon>
    </lineage>
</organism>
<reference evidence="2" key="1">
    <citation type="journal article" date="2019" name="Int. J. Syst. Evol. Microbiol.">
        <title>The Global Catalogue of Microorganisms (GCM) 10K type strain sequencing project: providing services to taxonomists for standard genome sequencing and annotation.</title>
        <authorList>
            <consortium name="The Broad Institute Genomics Platform"/>
            <consortium name="The Broad Institute Genome Sequencing Center for Infectious Disease"/>
            <person name="Wu L."/>
            <person name="Ma J."/>
        </authorList>
    </citation>
    <scope>NUCLEOTIDE SEQUENCE [LARGE SCALE GENOMIC DNA]</scope>
    <source>
        <strain evidence="2">CCM 2767</strain>
    </source>
</reference>
<proteinExistence type="predicted"/>
<gene>
    <name evidence="1" type="ORF">GCM10008066_03880</name>
</gene>
<evidence type="ECO:0000313" key="1">
    <source>
        <dbReference type="EMBL" id="GGI16422.1"/>
    </source>
</evidence>
<dbReference type="Proteomes" id="UP000642180">
    <property type="component" value="Unassembled WGS sequence"/>
</dbReference>
<comment type="caution">
    <text evidence="1">The sequence shown here is derived from an EMBL/GenBank/DDBJ whole genome shotgun (WGS) entry which is preliminary data.</text>
</comment>
<evidence type="ECO:0000313" key="2">
    <source>
        <dbReference type="Proteomes" id="UP000642180"/>
    </source>
</evidence>
<dbReference type="AlphaFoldDB" id="A0A8J3AKT1"/>